<dbReference type="Pfam" id="PF00300">
    <property type="entry name" value="His_Phos_1"/>
    <property type="match status" value="1"/>
</dbReference>
<name>A0A1F7H3N4_9BACT</name>
<evidence type="ECO:0000256" key="1">
    <source>
        <dbReference type="ARBA" id="ARBA00022801"/>
    </source>
</evidence>
<evidence type="ECO:0000256" key="3">
    <source>
        <dbReference type="PIRSR" id="PIRSR613078-2"/>
    </source>
</evidence>
<dbReference type="GO" id="GO:0005829">
    <property type="term" value="C:cytosol"/>
    <property type="evidence" value="ECO:0007669"/>
    <property type="project" value="TreeGrafter"/>
</dbReference>
<dbReference type="EMBL" id="MFZP01000061">
    <property type="protein sequence ID" value="OGK25698.1"/>
    <property type="molecule type" value="Genomic_DNA"/>
</dbReference>
<dbReference type="Gene3D" id="3.40.50.1240">
    <property type="entry name" value="Phosphoglycerate mutase-like"/>
    <property type="match status" value="1"/>
</dbReference>
<feature type="binding site" evidence="3">
    <location>
        <position position="59"/>
    </location>
    <ligand>
        <name>substrate</name>
    </ligand>
</feature>
<protein>
    <recommendedName>
        <fullName evidence="7">Phosphoglycerate mutase</fullName>
    </recommendedName>
</protein>
<evidence type="ECO:0000313" key="6">
    <source>
        <dbReference type="Proteomes" id="UP000178597"/>
    </source>
</evidence>
<feature type="active site" description="Proton donor/acceptor" evidence="2">
    <location>
        <position position="83"/>
    </location>
</feature>
<accession>A0A1F7H3N4</accession>
<keyword evidence="1" id="KW-0378">Hydrolase</keyword>
<dbReference type="AlphaFoldDB" id="A0A1F7H3N4"/>
<proteinExistence type="predicted"/>
<feature type="active site" description="Tele-phosphohistidine intermediate" evidence="2">
    <location>
        <position position="10"/>
    </location>
</feature>
<dbReference type="GO" id="GO:0043456">
    <property type="term" value="P:regulation of pentose-phosphate shunt"/>
    <property type="evidence" value="ECO:0007669"/>
    <property type="project" value="TreeGrafter"/>
</dbReference>
<dbReference type="PANTHER" id="PTHR46517:SF1">
    <property type="entry name" value="FRUCTOSE-2,6-BISPHOSPHATASE TIGAR"/>
    <property type="match status" value="1"/>
</dbReference>
<organism evidence="5 6">
    <name type="scientific">Candidatus Roizmanbacteria bacterium RIFCSPHIGHO2_02_FULL_39_9</name>
    <dbReference type="NCBI Taxonomy" id="1802040"/>
    <lineage>
        <taxon>Bacteria</taxon>
        <taxon>Candidatus Roizmaniibacteriota</taxon>
    </lineage>
</organism>
<dbReference type="SMART" id="SM00855">
    <property type="entry name" value="PGAM"/>
    <property type="match status" value="1"/>
</dbReference>
<dbReference type="InterPro" id="IPR001345">
    <property type="entry name" value="PG/BPGM_mutase_AS"/>
</dbReference>
<dbReference type="GO" id="GO:0045820">
    <property type="term" value="P:negative regulation of glycolytic process"/>
    <property type="evidence" value="ECO:0007669"/>
    <property type="project" value="TreeGrafter"/>
</dbReference>
<evidence type="ECO:0008006" key="7">
    <source>
        <dbReference type="Google" id="ProtNLM"/>
    </source>
</evidence>
<dbReference type="InterPro" id="IPR051695">
    <property type="entry name" value="Phosphoglycerate_Mutase"/>
</dbReference>
<dbReference type="InterPro" id="IPR029033">
    <property type="entry name" value="His_PPase_superfam"/>
</dbReference>
<dbReference type="SUPFAM" id="SSF53254">
    <property type="entry name" value="Phosphoglycerate mutase-like"/>
    <property type="match status" value="1"/>
</dbReference>
<evidence type="ECO:0000313" key="5">
    <source>
        <dbReference type="EMBL" id="OGK25698.1"/>
    </source>
</evidence>
<dbReference type="STRING" id="1802040.A3C28_01540"/>
<dbReference type="GO" id="GO:0004331">
    <property type="term" value="F:fructose-2,6-bisphosphate 2-phosphatase activity"/>
    <property type="evidence" value="ECO:0007669"/>
    <property type="project" value="TreeGrafter"/>
</dbReference>
<evidence type="ECO:0000256" key="4">
    <source>
        <dbReference type="PIRSR" id="PIRSR613078-3"/>
    </source>
</evidence>
<evidence type="ECO:0000256" key="2">
    <source>
        <dbReference type="PIRSR" id="PIRSR613078-1"/>
    </source>
</evidence>
<sequence>MDTTFYIVRHGETEANVRKILQGHKDYALTEKGIQQAKEVAVKLKHTHFDKIFSSDLLRAKKTAGLLLLEHKIAIETTKRLRERSFGKYEGKPYEYTDPDLDKLMKKYNTLSRKEQFRFNRYRKETESDEELSSRMLTFLRELAVTYRGKTILIVSHGGIMGATLRKLFGFDEGKINHVSVKNLAYFRLRSDGIDFFVEETSGIEIG</sequence>
<comment type="caution">
    <text evidence="5">The sequence shown here is derived from an EMBL/GenBank/DDBJ whole genome shotgun (WGS) entry which is preliminary data.</text>
</comment>
<feature type="site" description="Transition state stabilizer" evidence="4">
    <location>
        <position position="157"/>
    </location>
</feature>
<reference evidence="5 6" key="1">
    <citation type="journal article" date="2016" name="Nat. Commun.">
        <title>Thousands of microbial genomes shed light on interconnected biogeochemical processes in an aquifer system.</title>
        <authorList>
            <person name="Anantharaman K."/>
            <person name="Brown C.T."/>
            <person name="Hug L.A."/>
            <person name="Sharon I."/>
            <person name="Castelle C.J."/>
            <person name="Probst A.J."/>
            <person name="Thomas B.C."/>
            <person name="Singh A."/>
            <person name="Wilkins M.J."/>
            <person name="Karaoz U."/>
            <person name="Brodie E.L."/>
            <person name="Williams K.H."/>
            <person name="Hubbard S.S."/>
            <person name="Banfield J.F."/>
        </authorList>
    </citation>
    <scope>NUCLEOTIDE SEQUENCE [LARGE SCALE GENOMIC DNA]</scope>
</reference>
<dbReference type="PANTHER" id="PTHR46517">
    <property type="entry name" value="FRUCTOSE-2,6-BISPHOSPHATASE TIGAR"/>
    <property type="match status" value="1"/>
</dbReference>
<gene>
    <name evidence="5" type="ORF">A3C28_01540</name>
</gene>
<dbReference type="PROSITE" id="PS00175">
    <property type="entry name" value="PG_MUTASE"/>
    <property type="match status" value="1"/>
</dbReference>
<dbReference type="Proteomes" id="UP000178597">
    <property type="component" value="Unassembled WGS sequence"/>
</dbReference>
<feature type="binding site" evidence="3">
    <location>
        <begin position="9"/>
        <end position="16"/>
    </location>
    <ligand>
        <name>substrate</name>
    </ligand>
</feature>
<dbReference type="CDD" id="cd07067">
    <property type="entry name" value="HP_PGM_like"/>
    <property type="match status" value="1"/>
</dbReference>
<dbReference type="InterPro" id="IPR013078">
    <property type="entry name" value="His_Pase_superF_clade-1"/>
</dbReference>